<dbReference type="PROSITE" id="PS50977">
    <property type="entry name" value="HTH_TETR_2"/>
    <property type="match status" value="1"/>
</dbReference>
<dbReference type="PANTHER" id="PTHR47506">
    <property type="entry name" value="TRANSCRIPTIONAL REGULATORY PROTEIN"/>
    <property type="match status" value="1"/>
</dbReference>
<protein>
    <submittedName>
        <fullName evidence="6">TetR/AcrR family transcriptional regulator</fullName>
    </submittedName>
</protein>
<dbReference type="Pfam" id="PF00440">
    <property type="entry name" value="TetR_N"/>
    <property type="match status" value="1"/>
</dbReference>
<dbReference type="Gene3D" id="1.10.357.10">
    <property type="entry name" value="Tetracycline Repressor, domain 2"/>
    <property type="match status" value="1"/>
</dbReference>
<proteinExistence type="predicted"/>
<evidence type="ECO:0000256" key="4">
    <source>
        <dbReference type="PROSITE-ProRule" id="PRU00335"/>
    </source>
</evidence>
<feature type="DNA-binding region" description="H-T-H motif" evidence="4">
    <location>
        <begin position="36"/>
        <end position="55"/>
    </location>
</feature>
<keyword evidence="3" id="KW-0804">Transcription</keyword>
<organism evidence="6 7">
    <name type="scientific">Actinomycetospora straminea</name>
    <dbReference type="NCBI Taxonomy" id="663607"/>
    <lineage>
        <taxon>Bacteria</taxon>
        <taxon>Bacillati</taxon>
        <taxon>Actinomycetota</taxon>
        <taxon>Actinomycetes</taxon>
        <taxon>Pseudonocardiales</taxon>
        <taxon>Pseudonocardiaceae</taxon>
        <taxon>Actinomycetospora</taxon>
    </lineage>
</organism>
<gene>
    <name evidence="6" type="ORF">GCM10023203_33170</name>
</gene>
<dbReference type="PRINTS" id="PR00455">
    <property type="entry name" value="HTHTETR"/>
</dbReference>
<keyword evidence="2 4" id="KW-0238">DNA-binding</keyword>
<feature type="domain" description="HTH tetR-type" evidence="5">
    <location>
        <begin position="13"/>
        <end position="73"/>
    </location>
</feature>
<dbReference type="SUPFAM" id="SSF48498">
    <property type="entry name" value="Tetracyclin repressor-like, C-terminal domain"/>
    <property type="match status" value="1"/>
</dbReference>
<dbReference type="InterPro" id="IPR036271">
    <property type="entry name" value="Tet_transcr_reg_TetR-rel_C_sf"/>
</dbReference>
<comment type="caution">
    <text evidence="6">The sequence shown here is derived from an EMBL/GenBank/DDBJ whole genome shotgun (WGS) entry which is preliminary data.</text>
</comment>
<dbReference type="EMBL" id="BAABHQ010000008">
    <property type="protein sequence ID" value="GAA4879854.1"/>
    <property type="molecule type" value="Genomic_DNA"/>
</dbReference>
<evidence type="ECO:0000256" key="3">
    <source>
        <dbReference type="ARBA" id="ARBA00023163"/>
    </source>
</evidence>
<keyword evidence="7" id="KW-1185">Reference proteome</keyword>
<dbReference type="InterPro" id="IPR001647">
    <property type="entry name" value="HTH_TetR"/>
</dbReference>
<evidence type="ECO:0000256" key="1">
    <source>
        <dbReference type="ARBA" id="ARBA00023015"/>
    </source>
</evidence>
<evidence type="ECO:0000313" key="6">
    <source>
        <dbReference type="EMBL" id="GAA4879854.1"/>
    </source>
</evidence>
<dbReference type="InterPro" id="IPR009057">
    <property type="entry name" value="Homeodomain-like_sf"/>
</dbReference>
<reference evidence="7" key="1">
    <citation type="journal article" date="2019" name="Int. J. Syst. Evol. Microbiol.">
        <title>The Global Catalogue of Microorganisms (GCM) 10K type strain sequencing project: providing services to taxonomists for standard genome sequencing and annotation.</title>
        <authorList>
            <consortium name="The Broad Institute Genomics Platform"/>
            <consortium name="The Broad Institute Genome Sequencing Center for Infectious Disease"/>
            <person name="Wu L."/>
            <person name="Ma J."/>
        </authorList>
    </citation>
    <scope>NUCLEOTIDE SEQUENCE [LARGE SCALE GENOMIC DNA]</scope>
    <source>
        <strain evidence="7">JCM 17983</strain>
    </source>
</reference>
<dbReference type="Proteomes" id="UP001500457">
    <property type="component" value="Unassembled WGS sequence"/>
</dbReference>
<keyword evidence="1" id="KW-0805">Transcription regulation</keyword>
<accession>A0ABP9EK50</accession>
<evidence type="ECO:0000313" key="7">
    <source>
        <dbReference type="Proteomes" id="UP001500457"/>
    </source>
</evidence>
<evidence type="ECO:0000259" key="5">
    <source>
        <dbReference type="PROSITE" id="PS50977"/>
    </source>
</evidence>
<dbReference type="SUPFAM" id="SSF46689">
    <property type="entry name" value="Homeodomain-like"/>
    <property type="match status" value="1"/>
</dbReference>
<dbReference type="RefSeq" id="WP_274235215.1">
    <property type="nucleotide sequence ID" value="NZ_BAABHQ010000008.1"/>
</dbReference>
<dbReference type="PANTHER" id="PTHR47506:SF3">
    <property type="entry name" value="HTH-TYPE TRANSCRIPTIONAL REGULATOR LMRA"/>
    <property type="match status" value="1"/>
</dbReference>
<evidence type="ECO:0000256" key="2">
    <source>
        <dbReference type="ARBA" id="ARBA00023125"/>
    </source>
</evidence>
<sequence length="200" mass="21465">MSTPTRAGRSGPSEARERLLTTASGLFYREGIRAVGVERILTEVPTTRATFYRHFPSKEDLVLAYLAGVDARTRAGVEAATDGAASPADALRAIGATVTDDLTDPGFRGCAFLKAAAEYPDPDDPVRRLILDHRAWYVATLTALFAQVFEDSPRRGRPEDAAAHFAMMRDGAMTGASLDGAENVGAAFRRGLEGLLTLLH</sequence>
<name>A0ABP9EK50_9PSEU</name>